<organism evidence="2 3">
    <name type="scientific">Acidocella aquatica</name>
    <dbReference type="NCBI Taxonomy" id="1922313"/>
    <lineage>
        <taxon>Bacteria</taxon>
        <taxon>Pseudomonadati</taxon>
        <taxon>Pseudomonadota</taxon>
        <taxon>Alphaproteobacteria</taxon>
        <taxon>Acetobacterales</taxon>
        <taxon>Acidocellaceae</taxon>
        <taxon>Acidocella</taxon>
    </lineage>
</organism>
<feature type="compositionally biased region" description="Pro residues" evidence="1">
    <location>
        <begin position="117"/>
        <end position="131"/>
    </location>
</feature>
<evidence type="ECO:0000313" key="3">
    <source>
        <dbReference type="Proteomes" id="UP001156641"/>
    </source>
</evidence>
<evidence type="ECO:0008006" key="4">
    <source>
        <dbReference type="Google" id="ProtNLM"/>
    </source>
</evidence>
<dbReference type="EMBL" id="BSOS01000087">
    <property type="protein sequence ID" value="GLR68290.1"/>
    <property type="molecule type" value="Genomic_DNA"/>
</dbReference>
<sequence>MSLKRRPTDADIEALAEIFRPLWRHGDIMRPWLRQHHELLRSLVHGEWSWAAVGAALTKVGITYRTGTPWTDKRLRSELSRALMPLKGYRQRQPKPEAQPMAQTAIPPGAVAQTDLPPNPPSAPNVPPPPAVAAAPRFKPASFRIPESSSTPSESTPADIARSHRQTFGPPEPKEPR</sequence>
<proteinExistence type="predicted"/>
<reference evidence="3" key="1">
    <citation type="journal article" date="2019" name="Int. J. Syst. Evol. Microbiol.">
        <title>The Global Catalogue of Microorganisms (GCM) 10K type strain sequencing project: providing services to taxonomists for standard genome sequencing and annotation.</title>
        <authorList>
            <consortium name="The Broad Institute Genomics Platform"/>
            <consortium name="The Broad Institute Genome Sequencing Center for Infectious Disease"/>
            <person name="Wu L."/>
            <person name="Ma J."/>
        </authorList>
    </citation>
    <scope>NUCLEOTIDE SEQUENCE [LARGE SCALE GENOMIC DNA]</scope>
    <source>
        <strain evidence="3">NBRC 112502</strain>
    </source>
</reference>
<feature type="compositionally biased region" description="Low complexity" evidence="1">
    <location>
        <begin position="146"/>
        <end position="157"/>
    </location>
</feature>
<feature type="region of interest" description="Disordered" evidence="1">
    <location>
        <begin position="85"/>
        <end position="177"/>
    </location>
</feature>
<accession>A0ABQ6A777</accession>
<gene>
    <name evidence="2" type="ORF">GCM10010909_29710</name>
</gene>
<protein>
    <recommendedName>
        <fullName evidence="4">Helix-turn-helix domain-containing protein</fullName>
    </recommendedName>
</protein>
<evidence type="ECO:0000256" key="1">
    <source>
        <dbReference type="SAM" id="MobiDB-lite"/>
    </source>
</evidence>
<name>A0ABQ6A777_9PROT</name>
<dbReference type="Proteomes" id="UP001156641">
    <property type="component" value="Unassembled WGS sequence"/>
</dbReference>
<evidence type="ECO:0000313" key="2">
    <source>
        <dbReference type="EMBL" id="GLR68290.1"/>
    </source>
</evidence>
<keyword evidence="3" id="KW-1185">Reference proteome</keyword>
<comment type="caution">
    <text evidence="2">The sequence shown here is derived from an EMBL/GenBank/DDBJ whole genome shotgun (WGS) entry which is preliminary data.</text>
</comment>